<dbReference type="GO" id="GO:0003824">
    <property type="term" value="F:catalytic activity"/>
    <property type="evidence" value="ECO:0007669"/>
    <property type="project" value="InterPro"/>
</dbReference>
<evidence type="ECO:0000313" key="9">
    <source>
        <dbReference type="Proteomes" id="UP000231333"/>
    </source>
</evidence>
<comment type="cofactor">
    <cofactor evidence="1">
        <name>[4Fe-4S] cluster</name>
        <dbReference type="ChEBI" id="CHEBI:49883"/>
    </cofactor>
</comment>
<dbReference type="GO" id="GO:0051536">
    <property type="term" value="F:iron-sulfur cluster binding"/>
    <property type="evidence" value="ECO:0007669"/>
    <property type="project" value="UniProtKB-KW"/>
</dbReference>
<evidence type="ECO:0000256" key="1">
    <source>
        <dbReference type="ARBA" id="ARBA00001966"/>
    </source>
</evidence>
<name>A0A2H0QX51_9BACT</name>
<keyword evidence="3" id="KW-0949">S-adenosyl-L-methionine</keyword>
<reference evidence="8 9" key="1">
    <citation type="submission" date="2017-09" db="EMBL/GenBank/DDBJ databases">
        <title>Depth-based differentiation of microbial function through sediment-hosted aquifers and enrichment of novel symbionts in the deep terrestrial subsurface.</title>
        <authorList>
            <person name="Probst A.J."/>
            <person name="Ladd B."/>
            <person name="Jarett J.K."/>
            <person name="Geller-Mcgrath D.E."/>
            <person name="Sieber C.M."/>
            <person name="Emerson J.B."/>
            <person name="Anantharaman K."/>
            <person name="Thomas B.C."/>
            <person name="Malmstrom R."/>
            <person name="Stieglmeier M."/>
            <person name="Klingl A."/>
            <person name="Woyke T."/>
            <person name="Ryan C.M."/>
            <person name="Banfield J.F."/>
        </authorList>
    </citation>
    <scope>NUCLEOTIDE SEQUENCE [LARGE SCALE GENOMIC DNA]</scope>
    <source>
        <strain evidence="8">CG10_big_fil_rev_8_21_14_0_10_42_12</strain>
    </source>
</reference>
<sequence length="344" mass="39398">MQAKIHPRIRLQRPQLEQRIPLDVPFIINVDPSDRCNLQCKFCPTGDHDLMRVTEGRNHGPMKFDLFKKVVDDICHFERPVKVLRLYKDGEPLSNPRFADMVRYAKEKNCSEAIDTTTNAILLTRKMTDDIIEAGLDRMNISIYGMSTDQYVEFSGRKVRFDELVRNIRYLYENGGDKLVINIKINSDVVPGATRDKFYQSFGDICHEINDEHVMSCWSGFDYDAHGVEVNQTVGIYGQTLPSEVLVCPYVFYSFSINSDGTASTCFLDWDRQRRIGDTKTESVVDIWHGAQLRAWQEMMLRGERKNSPLCGSCGQLTHGSPDNIDPYREELLAKLVQIQTAAP</sequence>
<dbReference type="AlphaFoldDB" id="A0A2H0QX51"/>
<keyword evidence="2" id="KW-0004">4Fe-4S</keyword>
<dbReference type="PROSITE" id="PS51918">
    <property type="entry name" value="RADICAL_SAM"/>
    <property type="match status" value="1"/>
</dbReference>
<dbReference type="InterPro" id="IPR050377">
    <property type="entry name" value="Radical_SAM_PqqE_MftC-like"/>
</dbReference>
<proteinExistence type="predicted"/>
<keyword evidence="6" id="KW-0411">Iron-sulfur</keyword>
<evidence type="ECO:0000256" key="2">
    <source>
        <dbReference type="ARBA" id="ARBA00022485"/>
    </source>
</evidence>
<dbReference type="PANTHER" id="PTHR11228">
    <property type="entry name" value="RADICAL SAM DOMAIN PROTEIN"/>
    <property type="match status" value="1"/>
</dbReference>
<dbReference type="Gene3D" id="3.20.20.70">
    <property type="entry name" value="Aldolase class I"/>
    <property type="match status" value="1"/>
</dbReference>
<dbReference type="InterPro" id="IPR007197">
    <property type="entry name" value="rSAM"/>
</dbReference>
<dbReference type="SFLD" id="SFLDS00029">
    <property type="entry name" value="Radical_SAM"/>
    <property type="match status" value="1"/>
</dbReference>
<accession>A0A2H0QX51</accession>
<evidence type="ECO:0000259" key="7">
    <source>
        <dbReference type="PROSITE" id="PS51918"/>
    </source>
</evidence>
<dbReference type="InterPro" id="IPR058240">
    <property type="entry name" value="rSAM_sf"/>
</dbReference>
<dbReference type="SFLD" id="SFLDG01387">
    <property type="entry name" value="BtrN-like_SPASM_domain_contain"/>
    <property type="match status" value="1"/>
</dbReference>
<dbReference type="InterPro" id="IPR034391">
    <property type="entry name" value="AdoMet-like_SPASM_containing"/>
</dbReference>
<dbReference type="PANTHER" id="PTHR11228:SF7">
    <property type="entry name" value="PQQA PEPTIDE CYCLASE"/>
    <property type="match status" value="1"/>
</dbReference>
<comment type="caution">
    <text evidence="8">The sequence shown here is derived from an EMBL/GenBank/DDBJ whole genome shotgun (WGS) entry which is preliminary data.</text>
</comment>
<dbReference type="SFLD" id="SFLDG01067">
    <property type="entry name" value="SPASM/twitch_domain_containing"/>
    <property type="match status" value="1"/>
</dbReference>
<dbReference type="EMBL" id="PCXL01000011">
    <property type="protein sequence ID" value="PIR38185.1"/>
    <property type="molecule type" value="Genomic_DNA"/>
</dbReference>
<keyword evidence="4" id="KW-0479">Metal-binding</keyword>
<dbReference type="CDD" id="cd01335">
    <property type="entry name" value="Radical_SAM"/>
    <property type="match status" value="1"/>
</dbReference>
<evidence type="ECO:0000256" key="6">
    <source>
        <dbReference type="ARBA" id="ARBA00023014"/>
    </source>
</evidence>
<gene>
    <name evidence="8" type="ORF">COV34_01025</name>
</gene>
<dbReference type="Proteomes" id="UP000231333">
    <property type="component" value="Unassembled WGS sequence"/>
</dbReference>
<organism evidence="8 9">
    <name type="scientific">Candidatus Zambryskibacteria bacterium CG10_big_fil_rev_8_21_14_0_10_42_12</name>
    <dbReference type="NCBI Taxonomy" id="1975115"/>
    <lineage>
        <taxon>Bacteria</taxon>
        <taxon>Candidatus Zambryskiibacteriota</taxon>
    </lineage>
</organism>
<evidence type="ECO:0000256" key="4">
    <source>
        <dbReference type="ARBA" id="ARBA00022723"/>
    </source>
</evidence>
<feature type="domain" description="Radical SAM core" evidence="7">
    <location>
        <begin position="22"/>
        <end position="263"/>
    </location>
</feature>
<evidence type="ECO:0000256" key="3">
    <source>
        <dbReference type="ARBA" id="ARBA00022691"/>
    </source>
</evidence>
<dbReference type="SUPFAM" id="SSF102114">
    <property type="entry name" value="Radical SAM enzymes"/>
    <property type="match status" value="1"/>
</dbReference>
<dbReference type="Pfam" id="PF04055">
    <property type="entry name" value="Radical_SAM"/>
    <property type="match status" value="1"/>
</dbReference>
<protein>
    <submittedName>
        <fullName evidence="8">Radical SAM protein</fullName>
    </submittedName>
</protein>
<dbReference type="Pfam" id="PF13186">
    <property type="entry name" value="SPASM"/>
    <property type="match status" value="1"/>
</dbReference>
<dbReference type="InterPro" id="IPR013785">
    <property type="entry name" value="Aldolase_TIM"/>
</dbReference>
<dbReference type="InterPro" id="IPR023885">
    <property type="entry name" value="4Fe4S-binding_SPASM_dom"/>
</dbReference>
<evidence type="ECO:0000313" key="8">
    <source>
        <dbReference type="EMBL" id="PIR38185.1"/>
    </source>
</evidence>
<dbReference type="GO" id="GO:0046872">
    <property type="term" value="F:metal ion binding"/>
    <property type="evidence" value="ECO:0007669"/>
    <property type="project" value="UniProtKB-KW"/>
</dbReference>
<keyword evidence="5" id="KW-0408">Iron</keyword>
<evidence type="ECO:0000256" key="5">
    <source>
        <dbReference type="ARBA" id="ARBA00023004"/>
    </source>
</evidence>